<evidence type="ECO:0000313" key="4">
    <source>
        <dbReference type="Proteomes" id="UP000051048"/>
    </source>
</evidence>
<gene>
    <name evidence="3" type="ORF">FC36_GL000677</name>
</gene>
<evidence type="ECO:0000256" key="2">
    <source>
        <dbReference type="HAMAP-Rule" id="MF_01448"/>
    </source>
</evidence>
<protein>
    <recommendedName>
        <fullName evidence="2">UPF0473 protein FC36_GL000677</fullName>
    </recommendedName>
</protein>
<comment type="similarity">
    <text evidence="1 2">Belongs to the UPF0473 family.</text>
</comment>
<dbReference type="PANTHER" id="PTHR40066">
    <property type="entry name" value="UPF0473 PROTEIN CBO2561/CLC_2432"/>
    <property type="match status" value="1"/>
</dbReference>
<dbReference type="PATRIC" id="fig|1423740.3.peg.723"/>
<dbReference type="Proteomes" id="UP000051048">
    <property type="component" value="Unassembled WGS sequence"/>
</dbReference>
<dbReference type="InterPro" id="IPR009711">
    <property type="entry name" value="UPF0473"/>
</dbReference>
<reference evidence="3 4" key="1">
    <citation type="journal article" date="2015" name="Genome Announc.">
        <title>Expanding the biotechnology potential of lactobacilli through comparative genomics of 213 strains and associated genera.</title>
        <authorList>
            <person name="Sun Z."/>
            <person name="Harris H.M."/>
            <person name="McCann A."/>
            <person name="Guo C."/>
            <person name="Argimon S."/>
            <person name="Zhang W."/>
            <person name="Yang X."/>
            <person name="Jeffery I.B."/>
            <person name="Cooney J.C."/>
            <person name="Kagawa T.F."/>
            <person name="Liu W."/>
            <person name="Song Y."/>
            <person name="Salvetti E."/>
            <person name="Wrobel A."/>
            <person name="Rasinkangas P."/>
            <person name="Parkhill J."/>
            <person name="Rea M.C."/>
            <person name="O'Sullivan O."/>
            <person name="Ritari J."/>
            <person name="Douillard F.P."/>
            <person name="Paul Ross R."/>
            <person name="Yang R."/>
            <person name="Briner A.E."/>
            <person name="Felis G.E."/>
            <person name="de Vos W.M."/>
            <person name="Barrangou R."/>
            <person name="Klaenhammer T.R."/>
            <person name="Caufield P.W."/>
            <person name="Cui Y."/>
            <person name="Zhang H."/>
            <person name="O'Toole P.W."/>
        </authorList>
    </citation>
    <scope>NUCLEOTIDE SEQUENCE [LARGE SCALE GENOMIC DNA]</scope>
    <source>
        <strain evidence="3 4">DSM 15833</strain>
    </source>
</reference>
<accession>A0A0R1TVE0</accession>
<dbReference type="AlphaFoldDB" id="A0A0R1TVE0"/>
<comment type="caution">
    <text evidence="3">The sequence shown here is derived from an EMBL/GenBank/DDBJ whole genome shotgun (WGS) entry which is preliminary data.</text>
</comment>
<proteinExistence type="inferred from homology"/>
<dbReference type="Pfam" id="PF06949">
    <property type="entry name" value="DUF1292"/>
    <property type="match status" value="1"/>
</dbReference>
<dbReference type="OrthoDB" id="2086132at2"/>
<dbReference type="EMBL" id="AZFH01000001">
    <property type="protein sequence ID" value="KRL85305.1"/>
    <property type="molecule type" value="Genomic_DNA"/>
</dbReference>
<dbReference type="STRING" id="1423740.FC36_GL000677"/>
<dbReference type="HAMAP" id="MF_01448">
    <property type="entry name" value="UPF0473"/>
    <property type="match status" value="1"/>
</dbReference>
<sequence>MAQANNDNEMITLVDDEGNETLFQVLFTFTSEEYNKSYILLVPAGSEPDEQVDVLAFSFNPEQDGTATEADLFDIEDDEEWAMVENALDQFLEEESK</sequence>
<dbReference type="PANTHER" id="PTHR40066:SF1">
    <property type="entry name" value="UPF0473 PROTEIN CBO2561_CLC_2432"/>
    <property type="match status" value="1"/>
</dbReference>
<name>A0A0R1TVE0_9LACO</name>
<dbReference type="NCBIfam" id="NF010217">
    <property type="entry name" value="PRK13678.1-4"/>
    <property type="match status" value="1"/>
</dbReference>
<evidence type="ECO:0000256" key="1">
    <source>
        <dbReference type="ARBA" id="ARBA00008439"/>
    </source>
</evidence>
<organism evidence="3 4">
    <name type="scientific">Ligilactobacillus equi DSM 15833 = JCM 10991</name>
    <dbReference type="NCBI Taxonomy" id="1423740"/>
    <lineage>
        <taxon>Bacteria</taxon>
        <taxon>Bacillati</taxon>
        <taxon>Bacillota</taxon>
        <taxon>Bacilli</taxon>
        <taxon>Lactobacillales</taxon>
        <taxon>Lactobacillaceae</taxon>
        <taxon>Ligilactobacillus</taxon>
    </lineage>
</organism>
<dbReference type="RefSeq" id="WP_023858982.1">
    <property type="nucleotide sequence ID" value="NZ_AZFH01000001.1"/>
</dbReference>
<evidence type="ECO:0000313" key="3">
    <source>
        <dbReference type="EMBL" id="KRL85305.1"/>
    </source>
</evidence>